<evidence type="ECO:0000313" key="1">
    <source>
        <dbReference type="EMBL" id="KAI8558908.1"/>
    </source>
</evidence>
<comment type="caution">
    <text evidence="1">The sequence shown here is derived from an EMBL/GenBank/DDBJ whole genome shotgun (WGS) entry which is preliminary data.</text>
</comment>
<name>A0ACC0P2F0_RHOML</name>
<sequence>MTIVYSTNIKTRKRDYSNGFFFNKYYLLKKIKKVFVLQQRLLPSFSLVLLQSFETLTVKTIKLVLPSPQPRVSVSPAMASSIQGLVPAACPGLRSRRLSHPSSSTSSFSVAAFPESGRRFPYRRKMVRKAEDCGVCRVMVQQAAVQGASAAYAKEMERLSAKESLLLAEISAYTGQFVKNGYRDQRSICQNNSDHETVELGPTLPIDQPHPSRLMPSISLTSLAESPPIFITSGTHLAVHHHHYEEVRKADVVSSIISQTEPEKPRSAQQNYKFHFCSIYVESKFVVSTQLSVEGPLRMKEEYVEAVLELPKVDEESVPEQLRGAFGQAVSTVQQLPGSIRDAVARGLKVPLSGTFQRLFMISYLDEEILIIRDSSGLPEVLTRLDTPPSSLAESTAEYES</sequence>
<reference evidence="1" key="1">
    <citation type="submission" date="2022-02" db="EMBL/GenBank/DDBJ databases">
        <title>Plant Genome Project.</title>
        <authorList>
            <person name="Zhang R.-G."/>
        </authorList>
    </citation>
    <scope>NUCLEOTIDE SEQUENCE</scope>
    <source>
        <strain evidence="1">AT1</strain>
    </source>
</reference>
<evidence type="ECO:0000313" key="2">
    <source>
        <dbReference type="Proteomes" id="UP001062846"/>
    </source>
</evidence>
<accession>A0ACC0P2F0</accession>
<gene>
    <name evidence="1" type="ORF">RHMOL_Rhmol04G0133000</name>
</gene>
<dbReference type="Proteomes" id="UP001062846">
    <property type="component" value="Chromosome 4"/>
</dbReference>
<proteinExistence type="predicted"/>
<keyword evidence="2" id="KW-1185">Reference proteome</keyword>
<protein>
    <submittedName>
        <fullName evidence="1">Uncharacterized protein</fullName>
    </submittedName>
</protein>
<dbReference type="EMBL" id="CM046391">
    <property type="protein sequence ID" value="KAI8558908.1"/>
    <property type="molecule type" value="Genomic_DNA"/>
</dbReference>
<organism evidence="1 2">
    <name type="scientific">Rhododendron molle</name>
    <name type="common">Chinese azalea</name>
    <name type="synonym">Azalea mollis</name>
    <dbReference type="NCBI Taxonomy" id="49168"/>
    <lineage>
        <taxon>Eukaryota</taxon>
        <taxon>Viridiplantae</taxon>
        <taxon>Streptophyta</taxon>
        <taxon>Embryophyta</taxon>
        <taxon>Tracheophyta</taxon>
        <taxon>Spermatophyta</taxon>
        <taxon>Magnoliopsida</taxon>
        <taxon>eudicotyledons</taxon>
        <taxon>Gunneridae</taxon>
        <taxon>Pentapetalae</taxon>
        <taxon>asterids</taxon>
        <taxon>Ericales</taxon>
        <taxon>Ericaceae</taxon>
        <taxon>Ericoideae</taxon>
        <taxon>Rhodoreae</taxon>
        <taxon>Rhododendron</taxon>
    </lineage>
</organism>